<protein>
    <submittedName>
        <fullName evidence="1">Uncharacterized protein</fullName>
    </submittedName>
</protein>
<evidence type="ECO:0000313" key="1">
    <source>
        <dbReference type="EMBL" id="MEX4008468.1"/>
    </source>
</evidence>
<comment type="caution">
    <text evidence="1">The sequence shown here is derived from an EMBL/GenBank/DDBJ whole genome shotgun (WGS) entry which is preliminary data.</text>
</comment>
<reference evidence="1 2" key="1">
    <citation type="submission" date="2024-01" db="EMBL/GenBank/DDBJ databases">
        <title>New evidence supports the origin of RcGTA from prophage.</title>
        <authorList>
            <person name="Xu Y."/>
            <person name="Liu B."/>
            <person name="Chen F."/>
        </authorList>
    </citation>
    <scope>NUCLEOTIDE SEQUENCE [LARGE SCALE GENOMIC DNA]</scope>
    <source>
        <strain evidence="1 2">CBW1107-2</strain>
    </source>
</reference>
<dbReference type="EMBL" id="JAZHFV010000004">
    <property type="protein sequence ID" value="MEX4008468.1"/>
    <property type="molecule type" value="Genomic_DNA"/>
</dbReference>
<organism evidence="1 2">
    <name type="scientific">Neoaquamicrobium sediminum</name>
    <dbReference type="NCBI Taxonomy" id="1849104"/>
    <lineage>
        <taxon>Bacteria</taxon>
        <taxon>Pseudomonadati</taxon>
        <taxon>Pseudomonadota</taxon>
        <taxon>Alphaproteobacteria</taxon>
        <taxon>Hyphomicrobiales</taxon>
        <taxon>Phyllobacteriaceae</taxon>
        <taxon>Neoaquamicrobium</taxon>
    </lineage>
</organism>
<dbReference type="Proteomes" id="UP001559025">
    <property type="component" value="Unassembled WGS sequence"/>
</dbReference>
<sequence>MSAREFSKVSPAVWRSGRFHRLQGPVTPKLVYFYFVTNTHVNSAGCYALPDLYACADLGCEAEAYTIARDALLAGEMIDFDPATSEILVERWFRHNPPMNPNHHKGTSRLVSEIESDRLREKAEAALTEAWQAYQIRKEEDETRRQLEVAQKEAARSQRGYGTLQPVGASGHLLNTRLMKGVG</sequence>
<name>A0ABV3WUV4_9HYPH</name>
<dbReference type="RefSeq" id="WP_368803467.1">
    <property type="nucleotide sequence ID" value="NZ_JAZHFV010000004.1"/>
</dbReference>
<keyword evidence="2" id="KW-1185">Reference proteome</keyword>
<proteinExistence type="predicted"/>
<evidence type="ECO:0000313" key="2">
    <source>
        <dbReference type="Proteomes" id="UP001559025"/>
    </source>
</evidence>
<gene>
    <name evidence="1" type="ORF">V1479_14230</name>
</gene>
<accession>A0ABV3WUV4</accession>